<organism evidence="2">
    <name type="scientific">Arundo donax</name>
    <name type="common">Giant reed</name>
    <name type="synonym">Donax arundinaceus</name>
    <dbReference type="NCBI Taxonomy" id="35708"/>
    <lineage>
        <taxon>Eukaryota</taxon>
        <taxon>Viridiplantae</taxon>
        <taxon>Streptophyta</taxon>
        <taxon>Embryophyta</taxon>
        <taxon>Tracheophyta</taxon>
        <taxon>Spermatophyta</taxon>
        <taxon>Magnoliopsida</taxon>
        <taxon>Liliopsida</taxon>
        <taxon>Poales</taxon>
        <taxon>Poaceae</taxon>
        <taxon>PACMAD clade</taxon>
        <taxon>Arundinoideae</taxon>
        <taxon>Arundineae</taxon>
        <taxon>Arundo</taxon>
    </lineage>
</organism>
<name>A0A0A9FNY1_ARUDO</name>
<reference evidence="2" key="1">
    <citation type="submission" date="2014-09" db="EMBL/GenBank/DDBJ databases">
        <authorList>
            <person name="Magalhaes I.L.F."/>
            <person name="Oliveira U."/>
            <person name="Santos F.R."/>
            <person name="Vidigal T.H.D.A."/>
            <person name="Brescovit A.D."/>
            <person name="Santos A.J."/>
        </authorList>
    </citation>
    <scope>NUCLEOTIDE SEQUENCE</scope>
    <source>
        <tissue evidence="2">Shoot tissue taken approximately 20 cm above the soil surface</tissue>
    </source>
</reference>
<sequence>MHIAAMAATCLLFLQVRTRCICISLRVELVSKNS</sequence>
<keyword evidence="1" id="KW-0732">Signal</keyword>
<evidence type="ECO:0000313" key="2">
    <source>
        <dbReference type="EMBL" id="JAE14515.1"/>
    </source>
</evidence>
<protein>
    <submittedName>
        <fullName evidence="2">Uncharacterized protein</fullName>
    </submittedName>
</protein>
<feature type="chain" id="PRO_5002047455" evidence="1">
    <location>
        <begin position="19"/>
        <end position="34"/>
    </location>
</feature>
<reference evidence="2" key="2">
    <citation type="journal article" date="2015" name="Data Brief">
        <title>Shoot transcriptome of the giant reed, Arundo donax.</title>
        <authorList>
            <person name="Barrero R.A."/>
            <person name="Guerrero F.D."/>
            <person name="Moolhuijzen P."/>
            <person name="Goolsby J.A."/>
            <person name="Tidwell J."/>
            <person name="Bellgard S.E."/>
            <person name="Bellgard M.I."/>
        </authorList>
    </citation>
    <scope>NUCLEOTIDE SEQUENCE</scope>
    <source>
        <tissue evidence="2">Shoot tissue taken approximately 20 cm above the soil surface</tissue>
    </source>
</reference>
<accession>A0A0A9FNY1</accession>
<proteinExistence type="predicted"/>
<dbReference type="AlphaFoldDB" id="A0A0A9FNY1"/>
<feature type="signal peptide" evidence="1">
    <location>
        <begin position="1"/>
        <end position="18"/>
    </location>
</feature>
<evidence type="ECO:0000256" key="1">
    <source>
        <dbReference type="SAM" id="SignalP"/>
    </source>
</evidence>
<dbReference type="EMBL" id="GBRH01183381">
    <property type="protein sequence ID" value="JAE14515.1"/>
    <property type="molecule type" value="Transcribed_RNA"/>
</dbReference>